<reference evidence="2 3" key="1">
    <citation type="journal article" date="2022" name="Allergy">
        <title>Genome assembly and annotation of Periplaneta americana reveal a comprehensive cockroach allergen profile.</title>
        <authorList>
            <person name="Wang L."/>
            <person name="Xiong Q."/>
            <person name="Saelim N."/>
            <person name="Wang L."/>
            <person name="Nong W."/>
            <person name="Wan A.T."/>
            <person name="Shi M."/>
            <person name="Liu X."/>
            <person name="Cao Q."/>
            <person name="Hui J.H.L."/>
            <person name="Sookrung N."/>
            <person name="Leung T.F."/>
            <person name="Tungtrongchitr A."/>
            <person name="Tsui S.K.W."/>
        </authorList>
    </citation>
    <scope>NUCLEOTIDE SEQUENCE [LARGE SCALE GENOMIC DNA]</scope>
    <source>
        <strain evidence="2">PWHHKU_190912</strain>
    </source>
</reference>
<keyword evidence="3" id="KW-1185">Reference proteome</keyword>
<dbReference type="EMBL" id="JAJSOF020000025">
    <property type="protein sequence ID" value="KAJ4435134.1"/>
    <property type="molecule type" value="Genomic_DNA"/>
</dbReference>
<sequence length="100" mass="11645">MTTTQRSKRQPPTPRQRGRSPEAYPQTKLTKHQDKRNNQIGRRIPTSRQLEVEVGKPRGDAPEHQMGVHFYNVEPRTGKKRRGRSGTRWDDAFKKETGTH</sequence>
<feature type="compositionally biased region" description="Basic and acidic residues" evidence="1">
    <location>
        <begin position="50"/>
        <end position="63"/>
    </location>
</feature>
<feature type="compositionally biased region" description="Basic and acidic residues" evidence="1">
    <location>
        <begin position="87"/>
        <end position="100"/>
    </location>
</feature>
<proteinExistence type="predicted"/>
<accession>A0ABQ8SLT7</accession>
<dbReference type="Proteomes" id="UP001148838">
    <property type="component" value="Unassembled WGS sequence"/>
</dbReference>
<gene>
    <name evidence="2" type="ORF">ANN_23710</name>
</gene>
<evidence type="ECO:0000313" key="2">
    <source>
        <dbReference type="EMBL" id="KAJ4435134.1"/>
    </source>
</evidence>
<evidence type="ECO:0000256" key="1">
    <source>
        <dbReference type="SAM" id="MobiDB-lite"/>
    </source>
</evidence>
<organism evidence="2 3">
    <name type="scientific">Periplaneta americana</name>
    <name type="common">American cockroach</name>
    <name type="synonym">Blatta americana</name>
    <dbReference type="NCBI Taxonomy" id="6978"/>
    <lineage>
        <taxon>Eukaryota</taxon>
        <taxon>Metazoa</taxon>
        <taxon>Ecdysozoa</taxon>
        <taxon>Arthropoda</taxon>
        <taxon>Hexapoda</taxon>
        <taxon>Insecta</taxon>
        <taxon>Pterygota</taxon>
        <taxon>Neoptera</taxon>
        <taxon>Polyneoptera</taxon>
        <taxon>Dictyoptera</taxon>
        <taxon>Blattodea</taxon>
        <taxon>Blattoidea</taxon>
        <taxon>Blattidae</taxon>
        <taxon>Blattinae</taxon>
        <taxon>Periplaneta</taxon>
    </lineage>
</organism>
<feature type="region of interest" description="Disordered" evidence="1">
    <location>
        <begin position="1"/>
        <end position="100"/>
    </location>
</feature>
<protein>
    <submittedName>
        <fullName evidence="2">Uncharacterized protein</fullName>
    </submittedName>
</protein>
<name>A0ABQ8SLT7_PERAM</name>
<evidence type="ECO:0000313" key="3">
    <source>
        <dbReference type="Proteomes" id="UP001148838"/>
    </source>
</evidence>
<comment type="caution">
    <text evidence="2">The sequence shown here is derived from an EMBL/GenBank/DDBJ whole genome shotgun (WGS) entry which is preliminary data.</text>
</comment>